<gene>
    <name evidence="2" type="ordered locus">DEHA2D14850g</name>
</gene>
<accession>B5RTI4</accession>
<dbReference type="VEuPathDB" id="FungiDB:DEHA2D14850g"/>
<keyword evidence="3" id="KW-1185">Reference proteome</keyword>
<dbReference type="GeneID" id="8998529"/>
<dbReference type="OMA" id="NNLRHNE"/>
<evidence type="ECO:0000313" key="3">
    <source>
        <dbReference type="Proteomes" id="UP000000599"/>
    </source>
</evidence>
<dbReference type="EMBL" id="CR382136">
    <property type="protein sequence ID" value="CAR65669.1"/>
    <property type="molecule type" value="Genomic_DNA"/>
</dbReference>
<protein>
    <submittedName>
        <fullName evidence="2">DEHA2D14850p</fullName>
    </submittedName>
</protein>
<reference evidence="2 3" key="1">
    <citation type="journal article" date="2004" name="Nature">
        <title>Genome evolution in yeasts.</title>
        <authorList>
            <consortium name="Genolevures"/>
            <person name="Dujon B."/>
            <person name="Sherman D."/>
            <person name="Fischer G."/>
            <person name="Durrens P."/>
            <person name="Casaregola S."/>
            <person name="Lafontaine I."/>
            <person name="de Montigny J."/>
            <person name="Marck C."/>
            <person name="Neuveglise C."/>
            <person name="Talla E."/>
            <person name="Goffard N."/>
            <person name="Frangeul L."/>
            <person name="Aigle M."/>
            <person name="Anthouard V."/>
            <person name="Babour A."/>
            <person name="Barbe V."/>
            <person name="Barnay S."/>
            <person name="Blanchin S."/>
            <person name="Beckerich J.M."/>
            <person name="Beyne E."/>
            <person name="Bleykasten C."/>
            <person name="Boisrame A."/>
            <person name="Boyer J."/>
            <person name="Cattolico L."/>
            <person name="Confanioleri F."/>
            <person name="de Daruvar A."/>
            <person name="Despons L."/>
            <person name="Fabre E."/>
            <person name="Fairhead C."/>
            <person name="Ferry-Dumazet H."/>
            <person name="Groppi A."/>
            <person name="Hantraye F."/>
            <person name="Hennequin C."/>
            <person name="Jauniaux N."/>
            <person name="Joyet P."/>
            <person name="Kachouri R."/>
            <person name="Kerrest A."/>
            <person name="Koszul R."/>
            <person name="Lemaire M."/>
            <person name="Lesur I."/>
            <person name="Ma L."/>
            <person name="Muller H."/>
            <person name="Nicaud J.M."/>
            <person name="Nikolski M."/>
            <person name="Oztas S."/>
            <person name="Ozier-Kalogeropoulos O."/>
            <person name="Pellenz S."/>
            <person name="Potier S."/>
            <person name="Richard G.F."/>
            <person name="Straub M.L."/>
            <person name="Suleau A."/>
            <person name="Swennene D."/>
            <person name="Tekaia F."/>
            <person name="Wesolowski-Louvel M."/>
            <person name="Westhof E."/>
            <person name="Wirth B."/>
            <person name="Zeniou-Meyer M."/>
            <person name="Zivanovic I."/>
            <person name="Bolotin-Fukuhara M."/>
            <person name="Thierry A."/>
            <person name="Bouchier C."/>
            <person name="Caudron B."/>
            <person name="Scarpelli C."/>
            <person name="Gaillardin C."/>
            <person name="Weissenbach J."/>
            <person name="Wincker P."/>
            <person name="Souciet J.L."/>
        </authorList>
    </citation>
    <scope>NUCLEOTIDE SEQUENCE [LARGE SCALE GENOMIC DNA]</scope>
    <source>
        <strain evidence="3">ATCC 36239 / CBS 767 / BCRC 21394 / JCM 1990 / NBRC 0083 / IGC 2968</strain>
    </source>
</reference>
<proteinExistence type="predicted"/>
<dbReference type="OrthoDB" id="4021450at2759"/>
<name>B5RTI4_DEBHA</name>
<dbReference type="eggNOG" id="ENOG502RAQT">
    <property type="taxonomic scope" value="Eukaryota"/>
</dbReference>
<sequence length="474" mass="54377">MNILRPYFKLQAEYDLDKPNFIFTSDIPKNIINIASKYLSLGGNTTELTDMTRFYHPMLEFNINIELNTLLARNRDLRPSDLIKENLITLAKTKDRCSTSIENLFTTVPKAPGLTINPYKFMNNEVFIVNLTLKVLDFIICMNEETNVIIDFLKDENYGMLLLSDEQLIDQVENYIKATLIKELKGQRTLDSKDESRSINIDHNGYLADITDVPIGVQDVSINNGKSFVYDDDYESSFEELLLLKSNDTRSTTNEEGNDEYEFKTESILMENDEDNNIFRTKIGSSTSKTNKQINTIKEEEYEDTFIEDMNNLRHNEFFIRSDNLQESTKNSSAIPDSIPLDTETQYRSRQNTSLLKSPVQLTEQILESPQSSTRQSSLASMSPKHKSVSRRTSTASFSMINYEDTNSDLEYAFRNKSSTVPTYIKSDKKFKFIKVGKVQKFVNLFEEKSDLASNSTPSTRPTSPLKNTYVPTD</sequence>
<dbReference type="HOGENOM" id="CLU_045706_0_0_1"/>
<dbReference type="Proteomes" id="UP000000599">
    <property type="component" value="Chromosome D"/>
</dbReference>
<dbReference type="RefSeq" id="XP_002770315.1">
    <property type="nucleotide sequence ID" value="XM_002770269.1"/>
</dbReference>
<dbReference type="AlphaFoldDB" id="B5RTI4"/>
<dbReference type="InParanoid" id="B5RTI4"/>
<evidence type="ECO:0000256" key="1">
    <source>
        <dbReference type="SAM" id="MobiDB-lite"/>
    </source>
</evidence>
<organism evidence="2 3">
    <name type="scientific">Debaryomyces hansenii (strain ATCC 36239 / CBS 767 / BCRC 21394 / JCM 1990 / NBRC 0083 / IGC 2968)</name>
    <name type="common">Yeast</name>
    <name type="synonym">Torulaspora hansenii</name>
    <dbReference type="NCBI Taxonomy" id="284592"/>
    <lineage>
        <taxon>Eukaryota</taxon>
        <taxon>Fungi</taxon>
        <taxon>Dikarya</taxon>
        <taxon>Ascomycota</taxon>
        <taxon>Saccharomycotina</taxon>
        <taxon>Pichiomycetes</taxon>
        <taxon>Debaryomycetaceae</taxon>
        <taxon>Debaryomyces</taxon>
    </lineage>
</organism>
<feature type="compositionally biased region" description="Polar residues" evidence="1">
    <location>
        <begin position="367"/>
        <end position="381"/>
    </location>
</feature>
<feature type="compositionally biased region" description="Low complexity" evidence="1">
    <location>
        <begin position="456"/>
        <end position="465"/>
    </location>
</feature>
<feature type="region of interest" description="Disordered" evidence="1">
    <location>
        <begin position="367"/>
        <end position="394"/>
    </location>
</feature>
<dbReference type="STRING" id="284592.B5RTI4"/>
<dbReference type="KEGG" id="dha:DEHA2D14850g"/>
<evidence type="ECO:0000313" key="2">
    <source>
        <dbReference type="EMBL" id="CAR65669.1"/>
    </source>
</evidence>
<feature type="region of interest" description="Disordered" evidence="1">
    <location>
        <begin position="450"/>
        <end position="474"/>
    </location>
</feature>